<sequence length="210" mass="24334">MVSIRKATFEDLIGMQNCNLWCLPENYTSKYYLYHYVSWPQILYVAEDQKGKIVGYVMAKIEDEEDVVHGHITSLSVLRSHRKLGIANQLMSATHRDMQALYDAKYVSLHVRVSNRAALGLYKGKLNYEIYEVEKGYYADGEDAYSMNKYFSDEARPKVLPYEQSEEEKAQIAQTKPKKEQKDGDDEEDDEEESKNNNGVKNYAEKTTKK</sequence>
<keyword evidence="7" id="KW-1185">Reference proteome</keyword>
<proteinExistence type="inferred from homology"/>
<dbReference type="STRING" id="312017.I7MMN9"/>
<dbReference type="GeneID" id="7824825"/>
<feature type="compositionally biased region" description="Acidic residues" evidence="4">
    <location>
        <begin position="183"/>
        <end position="193"/>
    </location>
</feature>
<evidence type="ECO:0000256" key="4">
    <source>
        <dbReference type="SAM" id="MobiDB-lite"/>
    </source>
</evidence>
<dbReference type="FunFam" id="3.40.630.30:FF:000037">
    <property type="entry name" value="N-alpha-acetyltransferase daf-31-like"/>
    <property type="match status" value="1"/>
</dbReference>
<name>I7MMN9_TETTS</name>
<dbReference type="FunCoup" id="I7MMN9">
    <property type="interactions" value="219"/>
</dbReference>
<reference evidence="7" key="1">
    <citation type="journal article" date="2006" name="PLoS Biol.">
        <title>Macronuclear genome sequence of the ciliate Tetrahymena thermophila, a model eukaryote.</title>
        <authorList>
            <person name="Eisen J.A."/>
            <person name="Coyne R.S."/>
            <person name="Wu M."/>
            <person name="Wu D."/>
            <person name="Thiagarajan M."/>
            <person name="Wortman J.R."/>
            <person name="Badger J.H."/>
            <person name="Ren Q."/>
            <person name="Amedeo P."/>
            <person name="Jones K.M."/>
            <person name="Tallon L.J."/>
            <person name="Delcher A.L."/>
            <person name="Salzberg S.L."/>
            <person name="Silva J.C."/>
            <person name="Haas B.J."/>
            <person name="Majoros W.H."/>
            <person name="Farzad M."/>
            <person name="Carlton J.M."/>
            <person name="Smith R.K. Jr."/>
            <person name="Garg J."/>
            <person name="Pearlman R.E."/>
            <person name="Karrer K.M."/>
            <person name="Sun L."/>
            <person name="Manning G."/>
            <person name="Elde N.C."/>
            <person name="Turkewitz A.P."/>
            <person name="Asai D.J."/>
            <person name="Wilkes D.E."/>
            <person name="Wang Y."/>
            <person name="Cai H."/>
            <person name="Collins K."/>
            <person name="Stewart B.A."/>
            <person name="Lee S.R."/>
            <person name="Wilamowska K."/>
            <person name="Weinberg Z."/>
            <person name="Ruzzo W.L."/>
            <person name="Wloga D."/>
            <person name="Gaertig J."/>
            <person name="Frankel J."/>
            <person name="Tsao C.-C."/>
            <person name="Gorovsky M.A."/>
            <person name="Keeling P.J."/>
            <person name="Waller R.F."/>
            <person name="Patron N.J."/>
            <person name="Cherry J.M."/>
            <person name="Stover N.A."/>
            <person name="Krieger C.J."/>
            <person name="del Toro C."/>
            <person name="Ryder H.F."/>
            <person name="Williamson S.C."/>
            <person name="Barbeau R.A."/>
            <person name="Hamilton E.P."/>
            <person name="Orias E."/>
        </authorList>
    </citation>
    <scope>NUCLEOTIDE SEQUENCE [LARGE SCALE GENOMIC DNA]</scope>
    <source>
        <strain evidence="7">SB210</strain>
    </source>
</reference>
<dbReference type="PROSITE" id="PS51186">
    <property type="entry name" value="GNAT"/>
    <property type="match status" value="1"/>
</dbReference>
<protein>
    <submittedName>
        <fullName evidence="6">Amine-terminal acetyltransferase complex ARD1 subunit-like protein</fullName>
    </submittedName>
</protein>
<evidence type="ECO:0000259" key="5">
    <source>
        <dbReference type="PROSITE" id="PS51186"/>
    </source>
</evidence>
<comment type="similarity">
    <text evidence="3">Belongs to the acetyltransferase family. ARD1 subfamily.</text>
</comment>
<dbReference type="SUPFAM" id="SSF55729">
    <property type="entry name" value="Acyl-CoA N-acyltransferases (Nat)"/>
    <property type="match status" value="1"/>
</dbReference>
<dbReference type="OrthoDB" id="25586at2759"/>
<evidence type="ECO:0000313" key="6">
    <source>
        <dbReference type="EMBL" id="EAS06116.3"/>
    </source>
</evidence>
<dbReference type="GO" id="GO:1990190">
    <property type="term" value="F:protein-N-terminal-glutamate acetyltransferase activity"/>
    <property type="evidence" value="ECO:0007669"/>
    <property type="project" value="TreeGrafter"/>
</dbReference>
<dbReference type="InterPro" id="IPR045047">
    <property type="entry name" value="Ard1-like"/>
</dbReference>
<organism evidence="6 7">
    <name type="scientific">Tetrahymena thermophila (strain SB210)</name>
    <dbReference type="NCBI Taxonomy" id="312017"/>
    <lineage>
        <taxon>Eukaryota</taxon>
        <taxon>Sar</taxon>
        <taxon>Alveolata</taxon>
        <taxon>Ciliophora</taxon>
        <taxon>Intramacronucleata</taxon>
        <taxon>Oligohymenophorea</taxon>
        <taxon>Hymenostomatida</taxon>
        <taxon>Tetrahymenina</taxon>
        <taxon>Tetrahymenidae</taxon>
        <taxon>Tetrahymena</taxon>
    </lineage>
</organism>
<dbReference type="GO" id="GO:1990189">
    <property type="term" value="F:protein N-terminal-serine acetyltransferase activity"/>
    <property type="evidence" value="ECO:0007669"/>
    <property type="project" value="TreeGrafter"/>
</dbReference>
<dbReference type="Pfam" id="PF00583">
    <property type="entry name" value="Acetyltransf_1"/>
    <property type="match status" value="1"/>
</dbReference>
<keyword evidence="1" id="KW-0808">Transferase</keyword>
<dbReference type="Gene3D" id="3.40.630.30">
    <property type="match status" value="1"/>
</dbReference>
<dbReference type="OMA" id="MSMQNAN"/>
<evidence type="ECO:0000313" key="7">
    <source>
        <dbReference type="Proteomes" id="UP000009168"/>
    </source>
</evidence>
<dbReference type="InterPro" id="IPR000182">
    <property type="entry name" value="GNAT_dom"/>
</dbReference>
<dbReference type="CDD" id="cd04301">
    <property type="entry name" value="NAT_SF"/>
    <property type="match status" value="1"/>
</dbReference>
<feature type="domain" description="N-acetyltransferase" evidence="5">
    <location>
        <begin position="2"/>
        <end position="152"/>
    </location>
</feature>
<accession>I7MMN9</accession>
<dbReference type="InParanoid" id="I7MMN9"/>
<evidence type="ECO:0000256" key="3">
    <source>
        <dbReference type="ARBA" id="ARBA00025786"/>
    </source>
</evidence>
<keyword evidence="2" id="KW-0012">Acyltransferase</keyword>
<evidence type="ECO:0000256" key="2">
    <source>
        <dbReference type="ARBA" id="ARBA00023315"/>
    </source>
</evidence>
<dbReference type="RefSeq" id="XP_001026361.3">
    <property type="nucleotide sequence ID" value="XM_001026361.4"/>
</dbReference>
<dbReference type="Proteomes" id="UP000009168">
    <property type="component" value="Unassembled WGS sequence"/>
</dbReference>
<evidence type="ECO:0000256" key="1">
    <source>
        <dbReference type="ARBA" id="ARBA00022679"/>
    </source>
</evidence>
<feature type="region of interest" description="Disordered" evidence="4">
    <location>
        <begin position="158"/>
        <end position="210"/>
    </location>
</feature>
<dbReference type="GO" id="GO:0031415">
    <property type="term" value="C:NatA complex"/>
    <property type="evidence" value="ECO:0007669"/>
    <property type="project" value="InterPro"/>
</dbReference>
<dbReference type="KEGG" id="tet:TTHERM_00670400"/>
<dbReference type="EMBL" id="GG662308">
    <property type="protein sequence ID" value="EAS06116.3"/>
    <property type="molecule type" value="Genomic_DNA"/>
</dbReference>
<dbReference type="AlphaFoldDB" id="I7MMN9"/>
<dbReference type="PANTHER" id="PTHR23091">
    <property type="entry name" value="N-TERMINAL ACETYLTRANSFERASE"/>
    <property type="match status" value="1"/>
</dbReference>
<dbReference type="PANTHER" id="PTHR23091:SF4">
    <property type="entry name" value="N-TERMINAL AMINO-ACID N(ALPHA)-ACETYLTRANSFERASE NATA"/>
    <property type="match status" value="1"/>
</dbReference>
<dbReference type="InterPro" id="IPR016181">
    <property type="entry name" value="Acyl_CoA_acyltransferase"/>
</dbReference>
<dbReference type="eggNOG" id="KOG3235">
    <property type="taxonomic scope" value="Eukaryota"/>
</dbReference>
<gene>
    <name evidence="6" type="ORF">TTHERM_00670400</name>
</gene>
<dbReference type="HOGENOM" id="CLU_013985_7_0_1"/>